<keyword evidence="4" id="KW-1185">Reference proteome</keyword>
<protein>
    <submittedName>
        <fullName evidence="3">Ig-like domain-containing protein</fullName>
    </submittedName>
</protein>
<feature type="domain" description="Bacterial Ig-like" evidence="2">
    <location>
        <begin position="100"/>
        <end position="199"/>
    </location>
</feature>
<dbReference type="Pfam" id="PF16640">
    <property type="entry name" value="Big_3_5"/>
    <property type="match status" value="2"/>
</dbReference>
<dbReference type="Gene3D" id="2.60.40.10">
    <property type="entry name" value="Immunoglobulins"/>
    <property type="match status" value="3"/>
</dbReference>
<evidence type="ECO:0000256" key="1">
    <source>
        <dbReference type="SAM" id="MobiDB-lite"/>
    </source>
</evidence>
<accession>A0ABT6F5I9</accession>
<evidence type="ECO:0000259" key="2">
    <source>
        <dbReference type="Pfam" id="PF16640"/>
    </source>
</evidence>
<dbReference type="EMBL" id="JARRAG010000001">
    <property type="protein sequence ID" value="MDG3002847.1"/>
    <property type="molecule type" value="Genomic_DNA"/>
</dbReference>
<sequence>MAATPSAATYGELTTFTLAVASRSGLTPGGLVGFYDGGVLVGTAQLDAGGAAVFTMGTLTVGSHAITAIYAGDAYFLALASAPIAIDLARNDTSGGAIVSSDPQVYYGETVTLTATFSAVSAGSAMTGTVAFYDGDVYLGSAPLAGPGSSGLAASAPPTIRGQAVLPGARLAVGGHVVRAVYGGDANYAPVTSLVPVSVLVDPAGTSTSLGAATSSDGSTVLTAAVVATTPGDAPLDGAVSFYNGATLLGTAPVVNGSASLNVGALPLGDSTLRAVYTSADGTSSGQRGLDRPRLVGAARGRA</sequence>
<gene>
    <name evidence="3" type="ORF">PZE19_03625</name>
</gene>
<organism evidence="3 4">
    <name type="scientific">Paludisphaera mucosa</name>
    <dbReference type="NCBI Taxonomy" id="3030827"/>
    <lineage>
        <taxon>Bacteria</taxon>
        <taxon>Pseudomonadati</taxon>
        <taxon>Planctomycetota</taxon>
        <taxon>Planctomycetia</taxon>
        <taxon>Isosphaerales</taxon>
        <taxon>Isosphaeraceae</taxon>
        <taxon>Paludisphaera</taxon>
    </lineage>
</organism>
<dbReference type="Proteomes" id="UP001216907">
    <property type="component" value="Unassembled WGS sequence"/>
</dbReference>
<evidence type="ECO:0000313" key="4">
    <source>
        <dbReference type="Proteomes" id="UP001216907"/>
    </source>
</evidence>
<reference evidence="3 4" key="1">
    <citation type="submission" date="2023-03" db="EMBL/GenBank/DDBJ databases">
        <title>Paludisphaera mucosa sp. nov. a novel planctomycete from northern fen.</title>
        <authorList>
            <person name="Ivanova A."/>
        </authorList>
    </citation>
    <scope>NUCLEOTIDE SEQUENCE [LARGE SCALE GENOMIC DNA]</scope>
    <source>
        <strain evidence="3 4">Pla2</strain>
    </source>
</reference>
<comment type="caution">
    <text evidence="3">The sequence shown here is derived from an EMBL/GenBank/DDBJ whole genome shotgun (WGS) entry which is preliminary data.</text>
</comment>
<dbReference type="RefSeq" id="WP_277860341.1">
    <property type="nucleotide sequence ID" value="NZ_JARRAG010000001.1"/>
</dbReference>
<dbReference type="InterPro" id="IPR013783">
    <property type="entry name" value="Ig-like_fold"/>
</dbReference>
<feature type="region of interest" description="Disordered" evidence="1">
    <location>
        <begin position="280"/>
        <end position="303"/>
    </location>
</feature>
<feature type="domain" description="Bacterial Ig-like" evidence="2">
    <location>
        <begin position="2"/>
        <end position="86"/>
    </location>
</feature>
<evidence type="ECO:0000313" key="3">
    <source>
        <dbReference type="EMBL" id="MDG3002847.1"/>
    </source>
</evidence>
<name>A0ABT6F5I9_9BACT</name>
<dbReference type="InterPro" id="IPR032109">
    <property type="entry name" value="Big_3_5"/>
</dbReference>
<proteinExistence type="predicted"/>